<sequence length="171" mass="19457">MAKTEQEKAAEDAAKVAEKKKQRDANNKSIKESKAKIKTYDDKIAANNVILEDLRQAVEDVKKLQKEIETEHTNLIDNTEWTVNSDYDFGVHVKDFKGVYISDCKEAFLMNFQNPLGSFGIVMKAITSKTTIVKAIEDKIEEKERIVKGLNTKVENEQVNINLMNFFNGLL</sequence>
<protein>
    <recommendedName>
        <fullName evidence="5">DUF5082 domain-containing protein</fullName>
    </recommendedName>
</protein>
<proteinExistence type="predicted"/>
<gene>
    <name evidence="3" type="ORF">RAK27_16080</name>
</gene>
<evidence type="ECO:0000256" key="2">
    <source>
        <dbReference type="SAM" id="MobiDB-lite"/>
    </source>
</evidence>
<comment type="caution">
    <text evidence="3">The sequence shown here is derived from an EMBL/GenBank/DDBJ whole genome shotgun (WGS) entry which is preliminary data.</text>
</comment>
<organism evidence="3 4">
    <name type="scientific">Carnobacterium maltaromaticum</name>
    <name type="common">Carnobacterium piscicola</name>
    <dbReference type="NCBI Taxonomy" id="2751"/>
    <lineage>
        <taxon>Bacteria</taxon>
        <taxon>Bacillati</taxon>
        <taxon>Bacillota</taxon>
        <taxon>Bacilli</taxon>
        <taxon>Lactobacillales</taxon>
        <taxon>Carnobacteriaceae</taxon>
        <taxon>Carnobacterium</taxon>
    </lineage>
</organism>
<feature type="coiled-coil region" evidence="1">
    <location>
        <begin position="133"/>
        <end position="160"/>
    </location>
</feature>
<evidence type="ECO:0000313" key="3">
    <source>
        <dbReference type="EMBL" id="MDZ5760156.1"/>
    </source>
</evidence>
<dbReference type="EMBL" id="JAVBVO010000005">
    <property type="protein sequence ID" value="MDZ5760156.1"/>
    <property type="molecule type" value="Genomic_DNA"/>
</dbReference>
<accession>A0AAW9K628</accession>
<dbReference type="RefSeq" id="WP_322809595.1">
    <property type="nucleotide sequence ID" value="NZ_JAVBVO010000005.1"/>
</dbReference>
<feature type="region of interest" description="Disordered" evidence="2">
    <location>
        <begin position="1"/>
        <end position="32"/>
    </location>
</feature>
<evidence type="ECO:0000256" key="1">
    <source>
        <dbReference type="SAM" id="Coils"/>
    </source>
</evidence>
<reference evidence="3" key="1">
    <citation type="submission" date="2023-08" db="EMBL/GenBank/DDBJ databases">
        <title>Genomic characterization of piscicolin 126 produced by Carnobacterium maltaromaticum CM22 strain isolated from salmon (Salmo salar).</title>
        <authorList>
            <person name="Gonzalez-Gragera E."/>
            <person name="Garcia-Lopez J.D."/>
            <person name="Teso-Perez C."/>
            <person name="Gimenez-Hernandez I."/>
            <person name="Peralta-Sanchez J.M."/>
            <person name="Valdivia E."/>
            <person name="Montalban-Lopez M."/>
            <person name="Martin-Platero A.M."/>
            <person name="Banos A."/>
            <person name="Martinez-Bueno M."/>
        </authorList>
    </citation>
    <scope>NUCLEOTIDE SEQUENCE</scope>
    <source>
        <strain evidence="3">CM22</strain>
    </source>
</reference>
<keyword evidence="1" id="KW-0175">Coiled coil</keyword>
<dbReference type="AlphaFoldDB" id="A0AAW9K628"/>
<dbReference type="Proteomes" id="UP001290462">
    <property type="component" value="Unassembled WGS sequence"/>
</dbReference>
<evidence type="ECO:0008006" key="5">
    <source>
        <dbReference type="Google" id="ProtNLM"/>
    </source>
</evidence>
<evidence type="ECO:0000313" key="4">
    <source>
        <dbReference type="Proteomes" id="UP001290462"/>
    </source>
</evidence>
<feature type="coiled-coil region" evidence="1">
    <location>
        <begin position="47"/>
        <end position="74"/>
    </location>
</feature>
<name>A0AAW9K628_CARML</name>